<keyword evidence="10" id="KW-0963">Cytoplasm</keyword>
<comment type="cofactor">
    <cofactor evidence="10">
        <name>Mn(2+)</name>
        <dbReference type="ChEBI" id="CHEBI:29035"/>
    </cofactor>
    <text evidence="10">Binds 1 Mn(2+) ion per subunit.</text>
</comment>
<evidence type="ECO:0000313" key="12">
    <source>
        <dbReference type="Proteomes" id="UP000315540"/>
    </source>
</evidence>
<feature type="binding site" evidence="10">
    <location>
        <position position="201"/>
    </location>
    <ligand>
        <name>ATP</name>
        <dbReference type="ChEBI" id="CHEBI:30616"/>
    </ligand>
</feature>
<comment type="pathway">
    <text evidence="1 10">Carbohydrate biosynthesis; gluconeogenesis.</text>
</comment>
<dbReference type="InterPro" id="IPR008210">
    <property type="entry name" value="PEP_carboxykinase_N"/>
</dbReference>
<feature type="binding site" evidence="10">
    <location>
        <position position="221"/>
    </location>
    <ligand>
        <name>ATP</name>
        <dbReference type="ChEBI" id="CHEBI:30616"/>
    </ligand>
</feature>
<dbReference type="GO" id="GO:0005829">
    <property type="term" value="C:cytosol"/>
    <property type="evidence" value="ECO:0007669"/>
    <property type="project" value="TreeGrafter"/>
</dbReference>
<comment type="caution">
    <text evidence="10">Lacks conserved residue(s) required for the propagation of feature annotation.</text>
</comment>
<dbReference type="InterPro" id="IPR001272">
    <property type="entry name" value="PEP_carboxykinase_ATP"/>
</dbReference>
<dbReference type="OrthoDB" id="9806325at2"/>
<evidence type="ECO:0000256" key="7">
    <source>
        <dbReference type="ARBA" id="ARBA00022840"/>
    </source>
</evidence>
<dbReference type="PANTHER" id="PTHR30031">
    <property type="entry name" value="PHOSPHOENOLPYRUVATE CARBOXYKINASE ATP"/>
    <property type="match status" value="1"/>
</dbReference>
<dbReference type="GO" id="GO:0004612">
    <property type="term" value="F:phosphoenolpyruvate carboxykinase (ATP) activity"/>
    <property type="evidence" value="ECO:0007669"/>
    <property type="project" value="UniProtKB-UniRule"/>
</dbReference>
<feature type="binding site" evidence="10">
    <location>
        <position position="201"/>
    </location>
    <ligand>
        <name>substrate</name>
    </ligand>
</feature>
<dbReference type="Proteomes" id="UP000315540">
    <property type="component" value="Unassembled WGS sequence"/>
</dbReference>
<feature type="binding site" evidence="10">
    <location>
        <position position="323"/>
    </location>
    <ligand>
        <name>substrate</name>
    </ligand>
</feature>
<dbReference type="EMBL" id="VFWZ01000002">
    <property type="protein sequence ID" value="TPN87529.1"/>
    <property type="molecule type" value="Genomic_DNA"/>
</dbReference>
<dbReference type="FunFam" id="2.170.8.10:FF:000001">
    <property type="entry name" value="Phosphoenolpyruvate carboxykinase (ATP)"/>
    <property type="match status" value="1"/>
</dbReference>
<dbReference type="Gene3D" id="3.90.228.20">
    <property type="match status" value="1"/>
</dbReference>
<feature type="binding site" evidence="10">
    <location>
        <position position="287"/>
    </location>
    <ligand>
        <name>ATP</name>
        <dbReference type="ChEBI" id="CHEBI:30616"/>
    </ligand>
</feature>
<evidence type="ECO:0000256" key="1">
    <source>
        <dbReference type="ARBA" id="ARBA00004742"/>
    </source>
</evidence>
<dbReference type="PIRSF" id="PIRSF006294">
    <property type="entry name" value="PEP_crbxkin"/>
    <property type="match status" value="1"/>
</dbReference>
<feature type="binding site" evidence="10">
    <location>
        <position position="60"/>
    </location>
    <ligand>
        <name>substrate</name>
    </ligand>
</feature>
<dbReference type="GO" id="GO:0005524">
    <property type="term" value="F:ATP binding"/>
    <property type="evidence" value="ECO:0007669"/>
    <property type="project" value="UniProtKB-UniRule"/>
</dbReference>
<dbReference type="SUPFAM" id="SSF53795">
    <property type="entry name" value="PEP carboxykinase-like"/>
    <property type="match status" value="1"/>
</dbReference>
<comment type="caution">
    <text evidence="11">The sequence shown here is derived from an EMBL/GenBank/DDBJ whole genome shotgun (WGS) entry which is preliminary data.</text>
</comment>
<feature type="binding site" evidence="10">
    <location>
        <position position="201"/>
    </location>
    <ligand>
        <name>Mn(2+)</name>
        <dbReference type="ChEBI" id="CHEBI:29035"/>
    </ligand>
</feature>
<evidence type="ECO:0000256" key="4">
    <source>
        <dbReference type="ARBA" id="ARBA00022432"/>
    </source>
</evidence>
<organism evidence="11 12">
    <name type="scientific">Aquimarina algicola</name>
    <dbReference type="NCBI Taxonomy" id="2589995"/>
    <lineage>
        <taxon>Bacteria</taxon>
        <taxon>Pseudomonadati</taxon>
        <taxon>Bacteroidota</taxon>
        <taxon>Flavobacteriia</taxon>
        <taxon>Flavobacteriales</taxon>
        <taxon>Flavobacteriaceae</taxon>
        <taxon>Aquimarina</taxon>
    </lineage>
</organism>
<comment type="function">
    <text evidence="10">Involved in the gluconeogenesis. Catalyzes the conversion of oxaloacetate (OAA) to phosphoenolpyruvate (PEP) through direct phosphoryl transfer between the nucleoside triphosphate and OAA.</text>
</comment>
<keyword evidence="8 10" id="KW-0456">Lyase</keyword>
<keyword evidence="7 10" id="KW-0067">ATP-binding</keyword>
<sequence length="538" mass="60276">MESLYPTTKTFSLKHYGIEDATMRYQLSSDELQEETLKKEQGKLTASGVLAVNTGEFTGRSPMDRFIVKDKITEDKIWWGDINIPFEADAFDALYDKVTSYLSGKEIFVRDSYACADEEYRLNLRVINEYPWSNMFAYNMFLRPTQEELKDFEPEWTVINAPGFKAEAEVDGTRQHNFAILNFTRKIALIGGTGYTGEIKKGIFSALNFILPVERNCLPMHCSANVGKDGDTAIFFGLSGTGKTTLSTDPNRKLIGDDEHGWTKEDTIFNFEGGCYAKVIDLSKEKEPEIYGAIKKGAILENVILSNDGTVDFADTSITQNTRVSYPIDFIENIQRPSIGTNPKNIFFLTADAFGVIPPISKLTPSQAAYHFISGYTAKVAGTEAGVVEPQPSFSACFGAPFMPLHPAKYAEMLIKKMNDANVNVWLVNTGWTGGAYGVGTRMKLEYTRAMIQAVLNGDLGLYSYDKYHIHSVFGVAQPRECPGVPSSVLSPRTTWNDDEAYYKTAFKLTNAFRENFKKFESYANEEIRRGGPQRYSF</sequence>
<dbReference type="CDD" id="cd00484">
    <property type="entry name" value="PEPCK_ATP"/>
    <property type="match status" value="1"/>
</dbReference>
<dbReference type="EC" id="4.1.1.49" evidence="3 10"/>
<evidence type="ECO:0000313" key="11">
    <source>
        <dbReference type="EMBL" id="TPN87529.1"/>
    </source>
</evidence>
<comment type="similarity">
    <text evidence="2 10">Belongs to the phosphoenolpyruvate carboxykinase (ATP) family.</text>
</comment>
<protein>
    <recommendedName>
        <fullName evidence="3 10">Phosphoenolpyruvate carboxykinase (ATP)</fullName>
        <shortName evidence="10">PCK</shortName>
        <shortName evidence="10">PEP carboxykinase</shortName>
        <shortName evidence="10">PEPCK</shortName>
        <ecNumber evidence="3 10">4.1.1.49</ecNumber>
    </recommendedName>
</protein>
<feature type="binding site" evidence="10">
    <location>
        <position position="323"/>
    </location>
    <ligand>
        <name>ATP</name>
        <dbReference type="ChEBI" id="CHEBI:30616"/>
    </ligand>
</feature>
<keyword evidence="6 10" id="KW-0210">Decarboxylase</keyword>
<dbReference type="UniPathway" id="UPA00138"/>
<keyword evidence="11" id="KW-0670">Pyruvate</keyword>
<dbReference type="GO" id="GO:0016301">
    <property type="term" value="F:kinase activity"/>
    <property type="evidence" value="ECO:0007669"/>
    <property type="project" value="UniProtKB-KW"/>
</dbReference>
<dbReference type="SUPFAM" id="SSF68923">
    <property type="entry name" value="PEP carboxykinase N-terminal domain"/>
    <property type="match status" value="1"/>
</dbReference>
<keyword evidence="4 10" id="KW-0312">Gluconeogenesis</keyword>
<comment type="catalytic activity">
    <reaction evidence="9 10">
        <text>oxaloacetate + ATP = phosphoenolpyruvate + ADP + CO2</text>
        <dbReference type="Rhea" id="RHEA:18617"/>
        <dbReference type="ChEBI" id="CHEBI:16452"/>
        <dbReference type="ChEBI" id="CHEBI:16526"/>
        <dbReference type="ChEBI" id="CHEBI:30616"/>
        <dbReference type="ChEBI" id="CHEBI:58702"/>
        <dbReference type="ChEBI" id="CHEBI:456216"/>
        <dbReference type="EC" id="4.1.1.49"/>
    </reaction>
</comment>
<evidence type="ECO:0000256" key="6">
    <source>
        <dbReference type="ARBA" id="ARBA00022793"/>
    </source>
</evidence>
<evidence type="ECO:0000256" key="8">
    <source>
        <dbReference type="ARBA" id="ARBA00023239"/>
    </source>
</evidence>
<accession>A0A504JLA4</accession>
<proteinExistence type="inferred from homology"/>
<dbReference type="Gene3D" id="2.170.8.10">
    <property type="entry name" value="Phosphoenolpyruvate Carboxykinase, domain 2"/>
    <property type="match status" value="1"/>
</dbReference>
<evidence type="ECO:0000256" key="3">
    <source>
        <dbReference type="ARBA" id="ARBA00012363"/>
    </source>
</evidence>
<evidence type="ECO:0000256" key="5">
    <source>
        <dbReference type="ARBA" id="ARBA00022741"/>
    </source>
</evidence>
<dbReference type="NCBIfam" id="NF006821">
    <property type="entry name" value="PRK09344.1-3"/>
    <property type="match status" value="1"/>
</dbReference>
<gene>
    <name evidence="10 11" type="primary">pckA</name>
    <name evidence="11" type="ORF">FHK87_08070</name>
</gene>
<evidence type="ECO:0000256" key="2">
    <source>
        <dbReference type="ARBA" id="ARBA00006052"/>
    </source>
</evidence>
<dbReference type="NCBIfam" id="NF006820">
    <property type="entry name" value="PRK09344.1-2"/>
    <property type="match status" value="1"/>
</dbReference>
<feature type="binding site" evidence="10">
    <location>
        <position position="221"/>
    </location>
    <ligand>
        <name>Mn(2+)</name>
        <dbReference type="ChEBI" id="CHEBI:29035"/>
    </ligand>
</feature>
<keyword evidence="10" id="KW-0464">Manganese</keyword>
<feature type="binding site" evidence="10">
    <location>
        <begin position="237"/>
        <end position="245"/>
    </location>
    <ligand>
        <name>ATP</name>
        <dbReference type="ChEBI" id="CHEBI:30616"/>
    </ligand>
</feature>
<dbReference type="GO" id="GO:0046872">
    <property type="term" value="F:metal ion binding"/>
    <property type="evidence" value="ECO:0007669"/>
    <property type="project" value="UniProtKB-KW"/>
</dbReference>
<dbReference type="Gene3D" id="3.40.449.10">
    <property type="entry name" value="Phosphoenolpyruvate Carboxykinase, domain 1"/>
    <property type="match status" value="1"/>
</dbReference>
<evidence type="ECO:0000256" key="10">
    <source>
        <dbReference type="HAMAP-Rule" id="MF_00453"/>
    </source>
</evidence>
<keyword evidence="11" id="KW-0808">Transferase</keyword>
<dbReference type="NCBIfam" id="TIGR00224">
    <property type="entry name" value="pckA"/>
    <property type="match status" value="1"/>
</dbReference>
<dbReference type="Pfam" id="PF01293">
    <property type="entry name" value="PEPCK_ATP"/>
    <property type="match status" value="1"/>
</dbReference>
<keyword evidence="12" id="KW-1185">Reference proteome</keyword>
<dbReference type="HAMAP" id="MF_00453">
    <property type="entry name" value="PEPCK_ATP"/>
    <property type="match status" value="1"/>
</dbReference>
<evidence type="ECO:0000256" key="9">
    <source>
        <dbReference type="ARBA" id="ARBA00047371"/>
    </source>
</evidence>
<dbReference type="GO" id="GO:0006094">
    <property type="term" value="P:gluconeogenesis"/>
    <property type="evidence" value="ECO:0007669"/>
    <property type="project" value="UniProtKB-UniRule"/>
</dbReference>
<feature type="binding site" evidence="10">
    <location>
        <position position="195"/>
    </location>
    <ligand>
        <name>substrate</name>
    </ligand>
</feature>
<comment type="subcellular location">
    <subcellularLocation>
        <location evidence="10">Cytoplasm</location>
    </subcellularLocation>
</comment>
<dbReference type="RefSeq" id="WP_140592171.1">
    <property type="nucleotide sequence ID" value="NZ_VFWZ01000002.1"/>
</dbReference>
<keyword evidence="11" id="KW-0418">Kinase</keyword>
<keyword evidence="5 10" id="KW-0547">Nucleotide-binding</keyword>
<dbReference type="AlphaFoldDB" id="A0A504JLA4"/>
<feature type="binding site" evidence="10">
    <location>
        <position position="448"/>
    </location>
    <ligand>
        <name>ATP</name>
        <dbReference type="ChEBI" id="CHEBI:30616"/>
    </ligand>
</feature>
<feature type="binding site" evidence="10">
    <location>
        <position position="258"/>
    </location>
    <ligand>
        <name>Mn(2+)</name>
        <dbReference type="ChEBI" id="CHEBI:29035"/>
    </ligand>
</feature>
<dbReference type="PANTHER" id="PTHR30031:SF0">
    <property type="entry name" value="PHOSPHOENOLPYRUVATE CARBOXYKINASE (ATP)"/>
    <property type="match status" value="1"/>
</dbReference>
<keyword evidence="10" id="KW-0479">Metal-binding</keyword>
<reference evidence="11 12" key="1">
    <citation type="submission" date="2019-06" db="EMBL/GenBank/DDBJ databases">
        <authorList>
            <person name="Meng X."/>
        </authorList>
    </citation>
    <scope>NUCLEOTIDE SEQUENCE [LARGE SCALE GENOMIC DNA]</scope>
    <source>
        <strain evidence="11 12">M625</strain>
    </source>
</reference>
<dbReference type="InterPro" id="IPR013035">
    <property type="entry name" value="PEP_carboxykinase_C"/>
</dbReference>
<name>A0A504JLA4_9FLAO</name>